<dbReference type="PANTHER" id="PTHR33221:SF15">
    <property type="entry name" value="HTH-TYPE TRANSCRIPTIONAL REGULATOR YWGB-RELATED"/>
    <property type="match status" value="1"/>
</dbReference>
<dbReference type="OrthoDB" id="3242805at2"/>
<dbReference type="AlphaFoldDB" id="A0A1A5YE10"/>
<dbReference type="InterPro" id="IPR036388">
    <property type="entry name" value="WH-like_DNA-bd_sf"/>
</dbReference>
<name>A0A1A5YE10_9BACL</name>
<gene>
    <name evidence="1" type="ORF">A7K91_06745</name>
</gene>
<dbReference type="InterPro" id="IPR036390">
    <property type="entry name" value="WH_DNA-bd_sf"/>
</dbReference>
<dbReference type="Gene3D" id="1.10.10.10">
    <property type="entry name" value="Winged helix-like DNA-binding domain superfamily/Winged helix DNA-binding domain"/>
    <property type="match status" value="1"/>
</dbReference>
<dbReference type="PANTHER" id="PTHR33221">
    <property type="entry name" value="WINGED HELIX-TURN-HELIX TRANSCRIPTIONAL REGULATOR, RRF2 FAMILY"/>
    <property type="match status" value="1"/>
</dbReference>
<protein>
    <submittedName>
        <fullName evidence="1">Rrf2 family transcriptional regulator</fullName>
    </submittedName>
</protein>
<dbReference type="EMBL" id="LYPA01000071">
    <property type="protein sequence ID" value="OBR63635.1"/>
    <property type="molecule type" value="Genomic_DNA"/>
</dbReference>
<dbReference type="InterPro" id="IPR000944">
    <property type="entry name" value="Tscrpt_reg_Rrf2"/>
</dbReference>
<dbReference type="Proteomes" id="UP000092024">
    <property type="component" value="Unassembled WGS sequence"/>
</dbReference>
<keyword evidence="2" id="KW-1185">Reference proteome</keyword>
<dbReference type="RefSeq" id="WP_068686144.1">
    <property type="nucleotide sequence ID" value="NZ_LYPA01000071.1"/>
</dbReference>
<sequence>MNSEFTIAVHSLVYLAYLPDKMASSDLIAENVGTHSARVRKVMSGLRKSGYVDTREGSGGGYRLMIDPAVVTLADVYRVMAQGSLIPSWCSGDPGMDCVVGSNMNKVMFSIFCTAEKKLEEHFGGITINDVLGQIQACDKVPNAEQ</sequence>
<reference evidence="1 2" key="1">
    <citation type="submission" date="2016-05" db="EMBL/GenBank/DDBJ databases">
        <title>Paenibacillus oryzae. sp. nov., isolated from the rice root.</title>
        <authorList>
            <person name="Zhang J."/>
            <person name="Zhang X."/>
        </authorList>
    </citation>
    <scope>NUCLEOTIDE SEQUENCE [LARGE SCALE GENOMIC DNA]</scope>
    <source>
        <strain evidence="1 2">1DrF-4</strain>
    </source>
</reference>
<dbReference type="InterPro" id="IPR030489">
    <property type="entry name" value="TR_Rrf2-type_CS"/>
</dbReference>
<dbReference type="Pfam" id="PF02082">
    <property type="entry name" value="Rrf2"/>
    <property type="match status" value="1"/>
</dbReference>
<organism evidence="1 2">
    <name type="scientific">Paenibacillus oryzae</name>
    <dbReference type="NCBI Taxonomy" id="1844972"/>
    <lineage>
        <taxon>Bacteria</taxon>
        <taxon>Bacillati</taxon>
        <taxon>Bacillota</taxon>
        <taxon>Bacilli</taxon>
        <taxon>Bacillales</taxon>
        <taxon>Paenibacillaceae</taxon>
        <taxon>Paenibacillus</taxon>
    </lineage>
</organism>
<dbReference type="SUPFAM" id="SSF46785">
    <property type="entry name" value="Winged helix' DNA-binding domain"/>
    <property type="match status" value="1"/>
</dbReference>
<dbReference type="GO" id="GO:0005829">
    <property type="term" value="C:cytosol"/>
    <property type="evidence" value="ECO:0007669"/>
    <property type="project" value="TreeGrafter"/>
</dbReference>
<dbReference type="PROSITE" id="PS51197">
    <property type="entry name" value="HTH_RRF2_2"/>
    <property type="match status" value="1"/>
</dbReference>
<dbReference type="PROSITE" id="PS01332">
    <property type="entry name" value="HTH_RRF2_1"/>
    <property type="match status" value="1"/>
</dbReference>
<dbReference type="GO" id="GO:0003700">
    <property type="term" value="F:DNA-binding transcription factor activity"/>
    <property type="evidence" value="ECO:0007669"/>
    <property type="project" value="TreeGrafter"/>
</dbReference>
<dbReference type="STRING" id="1844972.A7K91_06745"/>
<evidence type="ECO:0000313" key="2">
    <source>
        <dbReference type="Proteomes" id="UP000092024"/>
    </source>
</evidence>
<proteinExistence type="predicted"/>
<comment type="caution">
    <text evidence="1">The sequence shown here is derived from an EMBL/GenBank/DDBJ whole genome shotgun (WGS) entry which is preliminary data.</text>
</comment>
<accession>A0A1A5YE10</accession>
<evidence type="ECO:0000313" key="1">
    <source>
        <dbReference type="EMBL" id="OBR63635.1"/>
    </source>
</evidence>